<proteinExistence type="predicted"/>
<dbReference type="SUPFAM" id="SSF47598">
    <property type="entry name" value="Ribbon-helix-helix"/>
    <property type="match status" value="1"/>
</dbReference>
<sequence length="78" mass="9113">MTDQPRRTKYTTVSIPVTLYERIKRLIEGTGFTSVSQFVTYVLREVVAEMEEEKLRSEAVSEEEKKRIIEKLKALGYL</sequence>
<dbReference type="RefSeq" id="WP_011822638.1">
    <property type="nucleotide sequence ID" value="NC_008818.1"/>
</dbReference>
<dbReference type="HOGENOM" id="CLU_194986_0_0_2"/>
<dbReference type="eggNOG" id="arCOG02836">
    <property type="taxonomic scope" value="Archaea"/>
</dbReference>
<name>A2BMV9_HYPBU</name>
<dbReference type="Proteomes" id="UP000002593">
    <property type="component" value="Chromosome"/>
</dbReference>
<evidence type="ECO:0000313" key="1">
    <source>
        <dbReference type="EMBL" id="ABM81320.1"/>
    </source>
</evidence>
<keyword evidence="2" id="KW-1185">Reference proteome</keyword>
<dbReference type="OrthoDB" id="359411at2157"/>
<dbReference type="STRING" id="415426.Hbut_1498"/>
<dbReference type="AlphaFoldDB" id="A2BMV9"/>
<protein>
    <recommendedName>
        <fullName evidence="3">CopG family transcriptional regulator</fullName>
    </recommendedName>
</protein>
<dbReference type="GeneID" id="4782600"/>
<dbReference type="EnsemblBacteria" id="ABM81320">
    <property type="protein sequence ID" value="ABM81320"/>
    <property type="gene ID" value="Hbut_1498"/>
</dbReference>
<gene>
    <name evidence="1" type="ordered locus">Hbut_1498</name>
</gene>
<dbReference type="KEGG" id="hbu:Hbut_1498"/>
<dbReference type="EMBL" id="CP000493">
    <property type="protein sequence ID" value="ABM81320.1"/>
    <property type="molecule type" value="Genomic_DNA"/>
</dbReference>
<evidence type="ECO:0008006" key="3">
    <source>
        <dbReference type="Google" id="ProtNLM"/>
    </source>
</evidence>
<reference evidence="1 2" key="1">
    <citation type="journal article" date="2007" name="Archaea">
        <title>The genome of Hyperthermus butylicus: a sulfur-reducing, peptide fermenting, neutrophilic Crenarchaeote growing up to 108 degrees C.</title>
        <authorList>
            <person name="Brugger K."/>
            <person name="Chen L."/>
            <person name="Stark M."/>
            <person name="Zibat A."/>
            <person name="Redder P."/>
            <person name="Ruepp A."/>
            <person name="Awayez M."/>
            <person name="She Q."/>
            <person name="Garrett R.A."/>
            <person name="Klenk H.P."/>
        </authorList>
    </citation>
    <scope>NUCLEOTIDE SEQUENCE [LARGE SCALE GENOMIC DNA]</scope>
    <source>
        <strain evidence="2">DSM 5456 / JCM 9403 / PLM1-5</strain>
    </source>
</reference>
<dbReference type="InterPro" id="IPR010985">
    <property type="entry name" value="Ribbon_hlx_hlx"/>
</dbReference>
<evidence type="ECO:0000313" key="2">
    <source>
        <dbReference type="Proteomes" id="UP000002593"/>
    </source>
</evidence>
<accession>A2BMV9</accession>
<dbReference type="GO" id="GO:0006355">
    <property type="term" value="P:regulation of DNA-templated transcription"/>
    <property type="evidence" value="ECO:0007669"/>
    <property type="project" value="InterPro"/>
</dbReference>
<organism evidence="1 2">
    <name type="scientific">Hyperthermus butylicus (strain DSM 5456 / JCM 9403 / PLM1-5)</name>
    <dbReference type="NCBI Taxonomy" id="415426"/>
    <lineage>
        <taxon>Archaea</taxon>
        <taxon>Thermoproteota</taxon>
        <taxon>Thermoprotei</taxon>
        <taxon>Desulfurococcales</taxon>
        <taxon>Pyrodictiaceae</taxon>
        <taxon>Hyperthermus</taxon>
    </lineage>
</organism>